<feature type="coiled-coil region" evidence="1">
    <location>
        <begin position="258"/>
        <end position="292"/>
    </location>
</feature>
<feature type="compositionally biased region" description="Basic and acidic residues" evidence="2">
    <location>
        <begin position="150"/>
        <end position="168"/>
    </location>
</feature>
<feature type="region of interest" description="Disordered" evidence="2">
    <location>
        <begin position="465"/>
        <end position="496"/>
    </location>
</feature>
<dbReference type="AlphaFoldDB" id="A0A6P1DX17"/>
<evidence type="ECO:0000313" key="3">
    <source>
        <dbReference type="EMBL" id="NEX22728.1"/>
    </source>
</evidence>
<reference evidence="4" key="1">
    <citation type="journal article" date="2020" name="Microbiol. Resour. Announc.">
        <title>Draft Genome Sequences of Thiorhodococcus mannitoliphagus and Thiorhodococcus minor, Purple Sulfur Photosynthetic Bacteria in the Gammaproteobacterial Family Chromatiaceae.</title>
        <authorList>
            <person name="Aviles F.A."/>
            <person name="Meyer T.E."/>
            <person name="Kyndt J.A."/>
        </authorList>
    </citation>
    <scope>NUCLEOTIDE SEQUENCE [LARGE SCALE GENOMIC DNA]</scope>
    <source>
        <strain evidence="4">DSM 18266</strain>
    </source>
</reference>
<feature type="region of interest" description="Disordered" evidence="2">
    <location>
        <begin position="103"/>
        <end position="123"/>
    </location>
</feature>
<keyword evidence="4" id="KW-1185">Reference proteome</keyword>
<feature type="region of interest" description="Disordered" evidence="2">
    <location>
        <begin position="136"/>
        <end position="169"/>
    </location>
</feature>
<evidence type="ECO:0000256" key="2">
    <source>
        <dbReference type="SAM" id="MobiDB-lite"/>
    </source>
</evidence>
<gene>
    <name evidence="3" type="ORF">G3480_20865</name>
</gene>
<feature type="compositionally biased region" description="Gly residues" evidence="2">
    <location>
        <begin position="476"/>
        <end position="496"/>
    </location>
</feature>
<feature type="compositionally biased region" description="Low complexity" evidence="2">
    <location>
        <begin position="136"/>
        <end position="147"/>
    </location>
</feature>
<comment type="caution">
    <text evidence="3">The sequence shown here is derived from an EMBL/GenBank/DDBJ whole genome shotgun (WGS) entry which is preliminary data.</text>
</comment>
<organism evidence="3 4">
    <name type="scientific">Thiorhodococcus mannitoliphagus</name>
    <dbReference type="NCBI Taxonomy" id="329406"/>
    <lineage>
        <taxon>Bacteria</taxon>
        <taxon>Pseudomonadati</taxon>
        <taxon>Pseudomonadota</taxon>
        <taxon>Gammaproteobacteria</taxon>
        <taxon>Chromatiales</taxon>
        <taxon>Chromatiaceae</taxon>
        <taxon>Thiorhodococcus</taxon>
    </lineage>
</organism>
<dbReference type="RefSeq" id="WP_164655822.1">
    <property type="nucleotide sequence ID" value="NZ_JAAIJR010000120.1"/>
</dbReference>
<keyword evidence="1" id="KW-0175">Coiled coil</keyword>
<accession>A0A6P1DX17</accession>
<dbReference type="EMBL" id="JAAIJR010000120">
    <property type="protein sequence ID" value="NEX22728.1"/>
    <property type="molecule type" value="Genomic_DNA"/>
</dbReference>
<dbReference type="Proteomes" id="UP000471640">
    <property type="component" value="Unassembled WGS sequence"/>
</dbReference>
<proteinExistence type="predicted"/>
<reference evidence="3 4" key="2">
    <citation type="submission" date="2020-02" db="EMBL/GenBank/DDBJ databases">
        <title>Genome sequences of Thiorhodococcus mannitoliphagus and Thiorhodococcus minor, purple sulfur photosynthetic bacteria in the gammaproteobacterial family, Chromatiaceae.</title>
        <authorList>
            <person name="Aviles F.A."/>
            <person name="Meyer T.E."/>
            <person name="Kyndt J.A."/>
        </authorList>
    </citation>
    <scope>NUCLEOTIDE SEQUENCE [LARGE SCALE GENOMIC DNA]</scope>
    <source>
        <strain evidence="3 4">DSM 18266</strain>
    </source>
</reference>
<name>A0A6P1DX17_9GAMM</name>
<sequence>MISGRQTLASIDQALDAERVKLTEMAQRIEAASTTQLKLQQADAEDYRALARTRVDLLAAGELARHIDQAEQQVIALLKAREEALEAIGARIHAAELERTRLEAERQTQAEQVDRAAEAVDRAEAGTQARLNADPAYQQQHQLAQAAERTAMHAEEKATESEQEKDQKGASYRADPLFIYLWERRYGTPAYKANPLARWLDAKVARLIGFADARANYARLNEIPERLREHAEALGAAADAAFAALEALDSAAREADGIPKLEAELEREQQALNAMDARIAAAEAEQQRLLLEQASFATGEDAQTKKAVEYLAAELRHDDLMTLRREALSTPFPDDDLIVSRLLQRDDERRRLEASGQGLRDSLEQQRKRLSELESLRVDLKRSGYDRPGSSFQDGALVTLMLGNFLNGMLDRNGLWRVLKEQQRYRPQRSDPGFGSGGFGRGSVWGGGLGDLGNLGDIVGGGLGRSPIRKRSSGRRSGGGFGGGSSGGGFRTGGGF</sequence>
<protein>
    <submittedName>
        <fullName evidence="3">Uncharacterized protein</fullName>
    </submittedName>
</protein>
<evidence type="ECO:0000256" key="1">
    <source>
        <dbReference type="SAM" id="Coils"/>
    </source>
</evidence>
<evidence type="ECO:0000313" key="4">
    <source>
        <dbReference type="Proteomes" id="UP000471640"/>
    </source>
</evidence>